<dbReference type="EMBL" id="JBHTAB010000012">
    <property type="protein sequence ID" value="MFC7131160.1"/>
    <property type="molecule type" value="Genomic_DNA"/>
</dbReference>
<feature type="domain" description="HTH tetR-type" evidence="6">
    <location>
        <begin position="13"/>
        <end position="73"/>
    </location>
</feature>
<dbReference type="PRINTS" id="PR00455">
    <property type="entry name" value="HTHTETR"/>
</dbReference>
<sequence length="207" mass="23732">MTYFSDSADADRHQTQQAILEATHQILLESGYNGISISRIADRVGISKSVIYHYYDNKESLLAELLDVVHRRFLTKIFEQEDTTPREELERFLTLFVAAPSLSCQSEAELTQLAKTYVELRTQSISNPDYRSVFTESENRVKRRLTETIEDGIERGEFKPVNPERTSEHILTFVAGVLFRQATTDSVDGEQLNGEIHELLADRIYLN</sequence>
<dbReference type="Pfam" id="PF00440">
    <property type="entry name" value="TetR_N"/>
    <property type="match status" value="1"/>
</dbReference>
<evidence type="ECO:0000313" key="7">
    <source>
        <dbReference type="EMBL" id="MFC7131160.1"/>
    </source>
</evidence>
<dbReference type="PANTHER" id="PTHR30055:SF234">
    <property type="entry name" value="HTH-TYPE TRANSCRIPTIONAL REGULATOR BETI"/>
    <property type="match status" value="1"/>
</dbReference>
<gene>
    <name evidence="7" type="ORF">ACFQI8_17465</name>
</gene>
<dbReference type="RefSeq" id="WP_390247059.1">
    <property type="nucleotide sequence ID" value="NZ_JBHTAB010000012.1"/>
</dbReference>
<evidence type="ECO:0000256" key="3">
    <source>
        <dbReference type="ARBA" id="ARBA00023125"/>
    </source>
</evidence>
<reference evidence="7 8" key="1">
    <citation type="journal article" date="2019" name="Int. J. Syst. Evol. Microbiol.">
        <title>The Global Catalogue of Microorganisms (GCM) 10K type strain sequencing project: providing services to taxonomists for standard genome sequencing and annotation.</title>
        <authorList>
            <consortium name="The Broad Institute Genomics Platform"/>
            <consortium name="The Broad Institute Genome Sequencing Center for Infectious Disease"/>
            <person name="Wu L."/>
            <person name="Ma J."/>
        </authorList>
    </citation>
    <scope>NUCLEOTIDE SEQUENCE [LARGE SCALE GENOMIC DNA]</scope>
    <source>
        <strain evidence="7 8">DSM 26526</strain>
    </source>
</reference>
<keyword evidence="3 5" id="KW-0238">DNA-binding</keyword>
<dbReference type="SUPFAM" id="SSF48498">
    <property type="entry name" value="Tetracyclin repressor-like, C-terminal domain"/>
    <property type="match status" value="1"/>
</dbReference>
<dbReference type="GO" id="GO:0003677">
    <property type="term" value="F:DNA binding"/>
    <property type="evidence" value="ECO:0007669"/>
    <property type="project" value="UniProtKB-UniRule"/>
</dbReference>
<dbReference type="InterPro" id="IPR001647">
    <property type="entry name" value="HTH_TetR"/>
</dbReference>
<evidence type="ECO:0000256" key="4">
    <source>
        <dbReference type="ARBA" id="ARBA00023163"/>
    </source>
</evidence>
<evidence type="ECO:0000313" key="8">
    <source>
        <dbReference type="Proteomes" id="UP001596460"/>
    </source>
</evidence>
<evidence type="ECO:0000259" key="6">
    <source>
        <dbReference type="PROSITE" id="PS50977"/>
    </source>
</evidence>
<dbReference type="Proteomes" id="UP001596460">
    <property type="component" value="Unassembled WGS sequence"/>
</dbReference>
<dbReference type="InterPro" id="IPR036271">
    <property type="entry name" value="Tet_transcr_reg_TetR-rel_C_sf"/>
</dbReference>
<dbReference type="Gene3D" id="1.10.357.10">
    <property type="entry name" value="Tetracycline Repressor, domain 2"/>
    <property type="match status" value="1"/>
</dbReference>
<dbReference type="PANTHER" id="PTHR30055">
    <property type="entry name" value="HTH-TYPE TRANSCRIPTIONAL REGULATOR RUTR"/>
    <property type="match status" value="1"/>
</dbReference>
<keyword evidence="8" id="KW-1185">Reference proteome</keyword>
<evidence type="ECO:0000256" key="2">
    <source>
        <dbReference type="ARBA" id="ARBA00023015"/>
    </source>
</evidence>
<keyword evidence="4" id="KW-0804">Transcription</keyword>
<proteinExistence type="predicted"/>
<name>A0ABD5XIP6_9EURY</name>
<dbReference type="SUPFAM" id="SSF46689">
    <property type="entry name" value="Homeodomain-like"/>
    <property type="match status" value="1"/>
</dbReference>
<protein>
    <submittedName>
        <fullName evidence="7">TetR/AcrR family transcriptional regulator</fullName>
    </submittedName>
</protein>
<evidence type="ECO:0000256" key="5">
    <source>
        <dbReference type="PROSITE-ProRule" id="PRU00335"/>
    </source>
</evidence>
<organism evidence="7 8">
    <name type="scientific">Haloferax chudinovii</name>
    <dbReference type="NCBI Taxonomy" id="1109010"/>
    <lineage>
        <taxon>Archaea</taxon>
        <taxon>Methanobacteriati</taxon>
        <taxon>Methanobacteriota</taxon>
        <taxon>Stenosarchaea group</taxon>
        <taxon>Halobacteria</taxon>
        <taxon>Halobacteriales</taxon>
        <taxon>Haloferacaceae</taxon>
        <taxon>Haloferax</taxon>
    </lineage>
</organism>
<dbReference type="PROSITE" id="PS50977">
    <property type="entry name" value="HTH_TETR_2"/>
    <property type="match status" value="1"/>
</dbReference>
<accession>A0ABD5XIP6</accession>
<dbReference type="AlphaFoldDB" id="A0ABD5XIP6"/>
<evidence type="ECO:0000256" key="1">
    <source>
        <dbReference type="ARBA" id="ARBA00022491"/>
    </source>
</evidence>
<keyword evidence="1" id="KW-0678">Repressor</keyword>
<keyword evidence="2" id="KW-0805">Transcription regulation</keyword>
<feature type="DNA-binding region" description="H-T-H motif" evidence="5">
    <location>
        <begin position="36"/>
        <end position="55"/>
    </location>
</feature>
<dbReference type="InterPro" id="IPR039538">
    <property type="entry name" value="BetI_C"/>
</dbReference>
<dbReference type="Pfam" id="PF13977">
    <property type="entry name" value="TetR_C_6"/>
    <property type="match status" value="1"/>
</dbReference>
<comment type="caution">
    <text evidence="7">The sequence shown here is derived from an EMBL/GenBank/DDBJ whole genome shotgun (WGS) entry which is preliminary data.</text>
</comment>
<dbReference type="InterPro" id="IPR009057">
    <property type="entry name" value="Homeodomain-like_sf"/>
</dbReference>
<dbReference type="InterPro" id="IPR050109">
    <property type="entry name" value="HTH-type_TetR-like_transc_reg"/>
</dbReference>